<evidence type="ECO:0000259" key="3">
    <source>
        <dbReference type="PROSITE" id="PS51464"/>
    </source>
</evidence>
<reference evidence="4 5" key="1">
    <citation type="submission" date="2021-01" db="EMBL/GenBank/DDBJ databases">
        <title>Whole genome shotgun sequence of Actinoplanes deccanensis NBRC 13994.</title>
        <authorList>
            <person name="Komaki H."/>
            <person name="Tamura T."/>
        </authorList>
    </citation>
    <scope>NUCLEOTIDE SEQUENCE [LARGE SCALE GENOMIC DNA]</scope>
    <source>
        <strain evidence="4 5">NBRC 13994</strain>
    </source>
</reference>
<feature type="region of interest" description="Disordered" evidence="2">
    <location>
        <begin position="370"/>
        <end position="420"/>
    </location>
</feature>
<dbReference type="SUPFAM" id="SSF53697">
    <property type="entry name" value="SIS domain"/>
    <property type="match status" value="1"/>
</dbReference>
<gene>
    <name evidence="4" type="ORF">Ade02nite_17860</name>
</gene>
<accession>A0ABQ3XZL3</accession>
<dbReference type="InterPro" id="IPR043129">
    <property type="entry name" value="ATPase_NBD"/>
</dbReference>
<dbReference type="PANTHER" id="PTHR18964">
    <property type="entry name" value="ROK (REPRESSOR, ORF, KINASE) FAMILY"/>
    <property type="match status" value="1"/>
</dbReference>
<keyword evidence="5" id="KW-1185">Reference proteome</keyword>
<name>A0ABQ3XZL3_9ACTN</name>
<feature type="domain" description="SIS" evidence="3">
    <location>
        <begin position="447"/>
        <end position="605"/>
    </location>
</feature>
<dbReference type="Pfam" id="PF13580">
    <property type="entry name" value="SIS_2"/>
    <property type="match status" value="1"/>
</dbReference>
<dbReference type="Proteomes" id="UP000609879">
    <property type="component" value="Unassembled WGS sequence"/>
</dbReference>
<evidence type="ECO:0000313" key="4">
    <source>
        <dbReference type="EMBL" id="GID73145.1"/>
    </source>
</evidence>
<evidence type="ECO:0000313" key="5">
    <source>
        <dbReference type="Proteomes" id="UP000609879"/>
    </source>
</evidence>
<comment type="similarity">
    <text evidence="1">Belongs to the ROK (NagC/XylR) family.</text>
</comment>
<dbReference type="InterPro" id="IPR035461">
    <property type="entry name" value="GmhA/DiaA"/>
</dbReference>
<protein>
    <recommendedName>
        <fullName evidence="3">SIS domain-containing protein</fullName>
    </recommendedName>
</protein>
<dbReference type="SUPFAM" id="SSF53067">
    <property type="entry name" value="Actin-like ATPase domain"/>
    <property type="match status" value="1"/>
</dbReference>
<dbReference type="PROSITE" id="PS51464">
    <property type="entry name" value="SIS"/>
    <property type="match status" value="1"/>
</dbReference>
<dbReference type="Pfam" id="PF00480">
    <property type="entry name" value="ROK"/>
    <property type="match status" value="1"/>
</dbReference>
<evidence type="ECO:0000256" key="1">
    <source>
        <dbReference type="ARBA" id="ARBA00006479"/>
    </source>
</evidence>
<dbReference type="InterPro" id="IPR049874">
    <property type="entry name" value="ROK_cs"/>
</dbReference>
<dbReference type="EMBL" id="BOMI01000030">
    <property type="protein sequence ID" value="GID73145.1"/>
    <property type="molecule type" value="Genomic_DNA"/>
</dbReference>
<evidence type="ECO:0000256" key="2">
    <source>
        <dbReference type="SAM" id="MobiDB-lite"/>
    </source>
</evidence>
<dbReference type="Gene3D" id="3.40.50.10490">
    <property type="entry name" value="Glucose-6-phosphate isomerase like protein, domain 1"/>
    <property type="match status" value="1"/>
</dbReference>
<comment type="caution">
    <text evidence="4">The sequence shown here is derived from an EMBL/GenBank/DDBJ whole genome shotgun (WGS) entry which is preliminary data.</text>
</comment>
<dbReference type="PROSITE" id="PS01125">
    <property type="entry name" value="ROK"/>
    <property type="match status" value="1"/>
</dbReference>
<organism evidence="4 5">
    <name type="scientific">Paractinoplanes deccanensis</name>
    <dbReference type="NCBI Taxonomy" id="113561"/>
    <lineage>
        <taxon>Bacteria</taxon>
        <taxon>Bacillati</taxon>
        <taxon>Actinomycetota</taxon>
        <taxon>Actinomycetes</taxon>
        <taxon>Micromonosporales</taxon>
        <taxon>Micromonosporaceae</taxon>
        <taxon>Paractinoplanes</taxon>
    </lineage>
</organism>
<dbReference type="InterPro" id="IPR001347">
    <property type="entry name" value="SIS_dom"/>
</dbReference>
<dbReference type="RefSeq" id="WP_203761076.1">
    <property type="nucleotide sequence ID" value="NZ_BAAABO010000029.1"/>
</dbReference>
<dbReference type="CDD" id="cd05006">
    <property type="entry name" value="SIS_GmhA"/>
    <property type="match status" value="1"/>
</dbReference>
<dbReference type="Gene3D" id="3.30.420.40">
    <property type="match status" value="2"/>
</dbReference>
<proteinExistence type="inferred from homology"/>
<sequence>MSSPDPLAPFSAGHMPFSAGAGSGPASLPAGGGSVLASFSAGAGPVLGLDIGGTKLAAAVITADGFAHGVVVEPTPHTGDWRPAVSCLFAIGHRAIGKAGLGPVRAVGIACGGPLDAPSGTLMSPPHLPGWERVPIGPLAAEAFGVPAALRNDATAAAVAEYRFGAGRGTATMLYLTVSTGIGGGAVLNGTLHHGAAGNGGEFGHIIVRRDGRRCACGRRGCVEAYASGSAIAERAREALAAARTAQAREGRISRLAALPVVTAADVAAAAAAGDPLARSVWAETVDLLGAAVADLVNVFEPDLVVLGGGVTRSGAMLLDPVREVVAREAMPPAAGAARIEPAALGDLVGVVGAGVVALALSREFAETERSFSLGGGGPTSDAAETERSFSSARAVPPPRADAETERSFSLSGEADATPVDGLDEHLSVASAMGPLTAEIRETGDLICRRLAGGATIWTFGNGGSAADAQHLTGELVGHFKRARRPLPAVTLSADPSVLTCVANDFSYADVFARQIEALARPGDVVVAFTTTGRSPNVTGALAAAQARGAYTLLFAGGDGGPARVHADRALLVPSKSTQRVQEMHTLMLHMISEMVDAWAAGETP</sequence>
<dbReference type="InterPro" id="IPR046348">
    <property type="entry name" value="SIS_dom_sf"/>
</dbReference>
<dbReference type="PANTHER" id="PTHR18964:SF169">
    <property type="entry name" value="N-ACETYLMANNOSAMINE KINASE"/>
    <property type="match status" value="1"/>
</dbReference>
<dbReference type="InterPro" id="IPR000600">
    <property type="entry name" value="ROK"/>
</dbReference>